<comment type="caution">
    <text evidence="5">The sequence shown here is derived from an EMBL/GenBank/DDBJ whole genome shotgun (WGS) entry which is preliminary data.</text>
</comment>
<dbReference type="CDD" id="cd00054">
    <property type="entry name" value="EGF_CA"/>
    <property type="match status" value="1"/>
</dbReference>
<dbReference type="InterPro" id="IPR000742">
    <property type="entry name" value="EGF"/>
</dbReference>
<feature type="compositionally biased region" description="Low complexity" evidence="2">
    <location>
        <begin position="193"/>
        <end position="204"/>
    </location>
</feature>
<feature type="compositionally biased region" description="Basic and acidic residues" evidence="2">
    <location>
        <begin position="511"/>
        <end position="521"/>
    </location>
</feature>
<dbReference type="PROSITE" id="PS50026">
    <property type="entry name" value="EGF_3"/>
    <property type="match status" value="1"/>
</dbReference>
<dbReference type="PANTHER" id="PTHR17178">
    <property type="entry name" value="SECRETORY GRANULE PROTEOGLYCAN CORE PROTEIN"/>
    <property type="match status" value="1"/>
</dbReference>
<evidence type="ECO:0000256" key="3">
    <source>
        <dbReference type="SAM" id="Phobius"/>
    </source>
</evidence>
<feature type="region of interest" description="Disordered" evidence="2">
    <location>
        <begin position="346"/>
        <end position="421"/>
    </location>
</feature>
<feature type="region of interest" description="Disordered" evidence="2">
    <location>
        <begin position="1"/>
        <end position="333"/>
    </location>
</feature>
<keyword evidence="1" id="KW-1015">Disulfide bond</keyword>
<feature type="domain" description="EGF-like" evidence="4">
    <location>
        <begin position="571"/>
        <end position="608"/>
    </location>
</feature>
<feature type="compositionally biased region" description="Basic and acidic residues" evidence="2">
    <location>
        <begin position="25"/>
        <end position="35"/>
    </location>
</feature>
<dbReference type="PROSITE" id="PS00022">
    <property type="entry name" value="EGF_1"/>
    <property type="match status" value="1"/>
</dbReference>
<evidence type="ECO:0000313" key="6">
    <source>
        <dbReference type="Proteomes" id="UP000226031"/>
    </source>
</evidence>
<dbReference type="PROSITE" id="PS01186">
    <property type="entry name" value="EGF_2"/>
    <property type="match status" value="1"/>
</dbReference>
<feature type="disulfide bond" evidence="1">
    <location>
        <begin position="598"/>
        <end position="607"/>
    </location>
</feature>
<feature type="compositionally biased region" description="Low complexity" evidence="2">
    <location>
        <begin position="147"/>
        <end position="159"/>
    </location>
</feature>
<evidence type="ECO:0000313" key="5">
    <source>
        <dbReference type="EMBL" id="PGH34795.1"/>
    </source>
</evidence>
<feature type="compositionally biased region" description="Polar residues" evidence="2">
    <location>
        <begin position="699"/>
        <end position="710"/>
    </location>
</feature>
<keyword evidence="6" id="KW-1185">Reference proteome</keyword>
<accession>A0A2B7ZMB9</accession>
<feature type="transmembrane region" description="Helical" evidence="3">
    <location>
        <begin position="533"/>
        <end position="560"/>
    </location>
</feature>
<evidence type="ECO:0000256" key="2">
    <source>
        <dbReference type="SAM" id="MobiDB-lite"/>
    </source>
</evidence>
<keyword evidence="3" id="KW-0472">Membrane</keyword>
<feature type="compositionally biased region" description="Polar residues" evidence="2">
    <location>
        <begin position="160"/>
        <end position="180"/>
    </location>
</feature>
<feature type="compositionally biased region" description="Low complexity" evidence="2">
    <location>
        <begin position="216"/>
        <end position="234"/>
    </location>
</feature>
<dbReference type="STRING" id="73230.A0A2B7ZMB9"/>
<dbReference type="Proteomes" id="UP000226031">
    <property type="component" value="Unassembled WGS sequence"/>
</dbReference>
<feature type="compositionally biased region" description="Basic and acidic residues" evidence="2">
    <location>
        <begin position="389"/>
        <end position="403"/>
    </location>
</feature>
<keyword evidence="3" id="KW-0812">Transmembrane</keyword>
<comment type="caution">
    <text evidence="1">Lacks conserved residue(s) required for the propagation of feature annotation.</text>
</comment>
<sequence length="836" mass="88938">MSDARRGKGSESGGRDAGSVRRARERMEAGERGIRPLENADQTRSSKVAPQGPSSVRRPPPAPLAFKSLDNAGKAAVISKPSPAPQWPLRDESAGSRKDKSISNENVNFSKRPAPQRPARPDNIPSLLDASKIRDYTPSMPYRQGGPPSSFQQPQNSQSIAQNPEQILTSPDNVSGSADYQSLDVPLTGTKIAQPAPAATVPPVRGNPNTQRPPSTRRTGSSYYSSGAAFVSPIPEEPAESIPRNGGSYASSKVIPSSWGTAPPDSDIPKWSDEDFLNDGDDKPSASLVRQASLGKRGKASLCTINKAQGDQSVDSNQASKLGTGKSSNGDVETVPIGLAISASSKVMNPAYKGKSTPDRPEPRPSDDYASSASSDDDYEKPPIPIMRFEIKPSKPILKKMESRSSNVLPGGNERKRPPQIDIDAVRQAEARGSLTSLPELIRRATRLASNLDRGKTASRLGMSDILHASGDHRGRNSGSISDILASFPPPAIAPPVGGDRWPGSFANTDPRSRSDAENGPEKAVRRCCGLPLWVVILICIISLALISIAVIIPVTLTILPRPAQPSLAPPPENCQETDPCMNGGISVGNPGSCGCVCVDGFGGDRCAVAGDNSCTTINVSNESSGFQNATLGTALLRLFEDSQANFSIPLDTSKILRLFNDENVSCTSQNALVTFNGASRKRDEQTISQPDTIRGSADDTNSPSPTTTRKSVRNRNIHNHALFGRQARTRDPPNPTTSPSTAPSATPTNSPSLPTLSAKLLDFSRIAVLFIFEETEDLADAVHAHDSIQSFFQDPAGESNRQMGSMGVNCTSQDFALDFVRFTIGLDNGTIVGRT</sequence>
<feature type="region of interest" description="Disordered" evidence="2">
    <location>
        <begin position="496"/>
        <end position="521"/>
    </location>
</feature>
<proteinExistence type="predicted"/>
<feature type="compositionally biased region" description="Polar residues" evidence="2">
    <location>
        <begin position="40"/>
        <end position="54"/>
    </location>
</feature>
<feature type="compositionally biased region" description="Polar residues" evidence="2">
    <location>
        <begin position="248"/>
        <end position="260"/>
    </location>
</feature>
<evidence type="ECO:0000259" key="4">
    <source>
        <dbReference type="PROSITE" id="PS50026"/>
    </source>
</evidence>
<dbReference type="VEuPathDB" id="FungiDB:EMCG_04767"/>
<feature type="compositionally biased region" description="Low complexity" evidence="2">
    <location>
        <begin position="738"/>
        <end position="754"/>
    </location>
</feature>
<feature type="compositionally biased region" description="Basic and acidic residues" evidence="2">
    <location>
        <begin position="356"/>
        <end position="367"/>
    </location>
</feature>
<dbReference type="PANTHER" id="PTHR17178:SF0">
    <property type="entry name" value="SERGLYCIN"/>
    <property type="match status" value="1"/>
</dbReference>
<name>A0A2B7ZMB9_9EURO</name>
<gene>
    <name evidence="5" type="ORF">GX50_02354</name>
</gene>
<protein>
    <recommendedName>
        <fullName evidence="4">EGF-like domain-containing protein</fullName>
    </recommendedName>
</protein>
<organism evidence="5 6">
    <name type="scientific">[Emmonsia] crescens</name>
    <dbReference type="NCBI Taxonomy" id="73230"/>
    <lineage>
        <taxon>Eukaryota</taxon>
        <taxon>Fungi</taxon>
        <taxon>Dikarya</taxon>
        <taxon>Ascomycota</taxon>
        <taxon>Pezizomycotina</taxon>
        <taxon>Eurotiomycetes</taxon>
        <taxon>Eurotiomycetidae</taxon>
        <taxon>Onygenales</taxon>
        <taxon>Ajellomycetaceae</taxon>
        <taxon>Emergomyces</taxon>
    </lineage>
</organism>
<feature type="region of interest" description="Disordered" evidence="2">
    <location>
        <begin position="678"/>
        <end position="754"/>
    </location>
</feature>
<keyword evidence="1" id="KW-0245">EGF-like domain</keyword>
<evidence type="ECO:0000256" key="1">
    <source>
        <dbReference type="PROSITE-ProRule" id="PRU00076"/>
    </source>
</evidence>
<feature type="compositionally biased region" description="Polar residues" evidence="2">
    <location>
        <begin position="303"/>
        <end position="331"/>
    </location>
</feature>
<keyword evidence="3" id="KW-1133">Transmembrane helix</keyword>
<dbReference type="AlphaFoldDB" id="A0A2B7ZMB9"/>
<dbReference type="EMBL" id="PDND01000033">
    <property type="protein sequence ID" value="PGH34795.1"/>
    <property type="molecule type" value="Genomic_DNA"/>
</dbReference>
<reference evidence="5 6" key="1">
    <citation type="submission" date="2017-10" db="EMBL/GenBank/DDBJ databases">
        <title>Comparative genomics in systemic dimorphic fungi from Ajellomycetaceae.</title>
        <authorList>
            <person name="Munoz J.F."/>
            <person name="Mcewen J.G."/>
            <person name="Clay O.K."/>
            <person name="Cuomo C.A."/>
        </authorList>
    </citation>
    <scope>NUCLEOTIDE SEQUENCE [LARGE SCALE GENOMIC DNA]</scope>
    <source>
        <strain evidence="5 6">UAMH4076</strain>
    </source>
</reference>
<feature type="compositionally biased region" description="Basic and acidic residues" evidence="2">
    <location>
        <begin position="89"/>
        <end position="102"/>
    </location>
</feature>